<feature type="region of interest" description="Disordered" evidence="1">
    <location>
        <begin position="1"/>
        <end position="29"/>
    </location>
</feature>
<evidence type="ECO:0000256" key="1">
    <source>
        <dbReference type="SAM" id="MobiDB-lite"/>
    </source>
</evidence>
<gene>
    <name evidence="2" type="ORF">V5O48_017592</name>
</gene>
<feature type="region of interest" description="Disordered" evidence="1">
    <location>
        <begin position="57"/>
        <end position="108"/>
    </location>
</feature>
<evidence type="ECO:0000313" key="3">
    <source>
        <dbReference type="Proteomes" id="UP001465976"/>
    </source>
</evidence>
<proteinExistence type="predicted"/>
<comment type="caution">
    <text evidence="2">The sequence shown here is derived from an EMBL/GenBank/DDBJ whole genome shotgun (WGS) entry which is preliminary data.</text>
</comment>
<keyword evidence="3" id="KW-1185">Reference proteome</keyword>
<feature type="non-terminal residue" evidence="2">
    <location>
        <position position="1"/>
    </location>
</feature>
<feature type="compositionally biased region" description="Pro residues" evidence="1">
    <location>
        <begin position="67"/>
        <end position="79"/>
    </location>
</feature>
<feature type="compositionally biased region" description="Acidic residues" evidence="1">
    <location>
        <begin position="87"/>
        <end position="99"/>
    </location>
</feature>
<sequence>LYEQPFNESRSKKEDDFVGDMRGSFATGIKDNSDLQSARYQAYDRLQSLRYCLPKRLENRASSSPTSDPPTPSTTPSPIPITLNVDYDPENDSNLEDEGLGFREDKDVDPGLDLGGEIRVEVDKHSGAINVKGLPCIRTLAASLLYPSER</sequence>
<protein>
    <submittedName>
        <fullName evidence="2">Uncharacterized protein</fullName>
    </submittedName>
</protein>
<dbReference type="EMBL" id="JBAHYK010002774">
    <property type="protein sequence ID" value="KAL0564453.1"/>
    <property type="molecule type" value="Genomic_DNA"/>
</dbReference>
<evidence type="ECO:0000313" key="2">
    <source>
        <dbReference type="EMBL" id="KAL0564453.1"/>
    </source>
</evidence>
<reference evidence="2 3" key="1">
    <citation type="submission" date="2024-02" db="EMBL/GenBank/DDBJ databases">
        <title>A draft genome for the cacao thread blight pathogen Marasmius crinis-equi.</title>
        <authorList>
            <person name="Cohen S.P."/>
            <person name="Baruah I.K."/>
            <person name="Amoako-Attah I."/>
            <person name="Bukari Y."/>
            <person name="Meinhardt L.W."/>
            <person name="Bailey B.A."/>
        </authorList>
    </citation>
    <scope>NUCLEOTIDE SEQUENCE [LARGE SCALE GENOMIC DNA]</scope>
    <source>
        <strain evidence="2 3">GH-76</strain>
    </source>
</reference>
<organism evidence="2 3">
    <name type="scientific">Marasmius crinis-equi</name>
    <dbReference type="NCBI Taxonomy" id="585013"/>
    <lineage>
        <taxon>Eukaryota</taxon>
        <taxon>Fungi</taxon>
        <taxon>Dikarya</taxon>
        <taxon>Basidiomycota</taxon>
        <taxon>Agaricomycotina</taxon>
        <taxon>Agaricomycetes</taxon>
        <taxon>Agaricomycetidae</taxon>
        <taxon>Agaricales</taxon>
        <taxon>Marasmiineae</taxon>
        <taxon>Marasmiaceae</taxon>
        <taxon>Marasmius</taxon>
    </lineage>
</organism>
<name>A0ABR3ENJ0_9AGAR</name>
<accession>A0ABR3ENJ0</accession>
<dbReference type="Proteomes" id="UP001465976">
    <property type="component" value="Unassembled WGS sequence"/>
</dbReference>